<proteinExistence type="inferred from homology"/>
<organism evidence="7">
    <name type="scientific">marine metagenome</name>
    <dbReference type="NCBI Taxonomy" id="408172"/>
    <lineage>
        <taxon>unclassified sequences</taxon>
        <taxon>metagenomes</taxon>
        <taxon>ecological metagenomes</taxon>
    </lineage>
</organism>
<gene>
    <name evidence="7" type="ORF">METZ01_LOCUS45812</name>
</gene>
<dbReference type="EMBL" id="UINC01002105">
    <property type="protein sequence ID" value="SUZ92958.1"/>
    <property type="molecule type" value="Genomic_DNA"/>
</dbReference>
<dbReference type="InterPro" id="IPR006076">
    <property type="entry name" value="FAD-dep_OxRdtase"/>
</dbReference>
<accession>A0A381RPS0</accession>
<reference evidence="7" key="1">
    <citation type="submission" date="2018-05" db="EMBL/GenBank/DDBJ databases">
        <authorList>
            <person name="Lanie J.A."/>
            <person name="Ng W.-L."/>
            <person name="Kazmierczak K.M."/>
            <person name="Andrzejewski T.M."/>
            <person name="Davidsen T.M."/>
            <person name="Wayne K.J."/>
            <person name="Tettelin H."/>
            <person name="Glass J.I."/>
            <person name="Rusch D."/>
            <person name="Podicherti R."/>
            <person name="Tsui H.-C.T."/>
            <person name="Winkler M.E."/>
        </authorList>
    </citation>
    <scope>NUCLEOTIDE SEQUENCE</scope>
</reference>
<dbReference type="InterPro" id="IPR023209">
    <property type="entry name" value="DAO"/>
</dbReference>
<dbReference type="GO" id="GO:0005737">
    <property type="term" value="C:cytoplasm"/>
    <property type="evidence" value="ECO:0007669"/>
    <property type="project" value="TreeGrafter"/>
</dbReference>
<evidence type="ECO:0000256" key="2">
    <source>
        <dbReference type="ARBA" id="ARBA00006730"/>
    </source>
</evidence>
<dbReference type="SUPFAM" id="SSF51971">
    <property type="entry name" value="Nucleotide-binding domain"/>
    <property type="match status" value="1"/>
</dbReference>
<evidence type="ECO:0000256" key="3">
    <source>
        <dbReference type="ARBA" id="ARBA00022630"/>
    </source>
</evidence>
<feature type="domain" description="FAD dependent oxidoreductase" evidence="6">
    <location>
        <begin position="107"/>
        <end position="361"/>
    </location>
</feature>
<dbReference type="PANTHER" id="PTHR11530">
    <property type="entry name" value="D-AMINO ACID OXIDASE"/>
    <property type="match status" value="1"/>
</dbReference>
<dbReference type="Pfam" id="PF01266">
    <property type="entry name" value="DAO"/>
    <property type="match status" value="2"/>
</dbReference>
<comment type="cofactor">
    <cofactor evidence="1">
        <name>FAD</name>
        <dbReference type="ChEBI" id="CHEBI:57692"/>
    </cofactor>
</comment>
<name>A0A381RPS0_9ZZZZ</name>
<evidence type="ECO:0000313" key="7">
    <source>
        <dbReference type="EMBL" id="SUZ92958.1"/>
    </source>
</evidence>
<evidence type="ECO:0000256" key="5">
    <source>
        <dbReference type="ARBA" id="ARBA00023002"/>
    </source>
</evidence>
<keyword evidence="4" id="KW-0274">FAD</keyword>
<keyword evidence="5" id="KW-0560">Oxidoreductase</keyword>
<dbReference type="GO" id="GO:0003884">
    <property type="term" value="F:D-amino-acid oxidase activity"/>
    <property type="evidence" value="ECO:0007669"/>
    <property type="project" value="InterPro"/>
</dbReference>
<dbReference type="SUPFAM" id="SSF54373">
    <property type="entry name" value="FAD-linked reductases, C-terminal domain"/>
    <property type="match status" value="1"/>
</dbReference>
<evidence type="ECO:0000259" key="6">
    <source>
        <dbReference type="Pfam" id="PF01266"/>
    </source>
</evidence>
<keyword evidence="3" id="KW-0285">Flavoprotein</keyword>
<comment type="similarity">
    <text evidence="2">Belongs to the DAMOX/DASOX family.</text>
</comment>
<dbReference type="GO" id="GO:0019478">
    <property type="term" value="P:D-amino acid catabolic process"/>
    <property type="evidence" value="ECO:0007669"/>
    <property type="project" value="TreeGrafter"/>
</dbReference>
<feature type="domain" description="FAD dependent oxidoreductase" evidence="6">
    <location>
        <begin position="37"/>
        <end position="97"/>
    </location>
</feature>
<evidence type="ECO:0000256" key="1">
    <source>
        <dbReference type="ARBA" id="ARBA00001974"/>
    </source>
</evidence>
<sequence>MVDRRNWLKTAGLAAIGAGLGVHCASPLEPNPNGTQLRRVHVSRNRIIRTTVGLRPTRPSGFVLRSETFGDKTIIHNFGHGGSGMSLSWGTAHLAMELALETGASQVAVVGAGVVGLSTARLLQQKGYQVTVYAKDLPPRTTSNMSAAYFGPTGAYRSAYENVWHRATRLSHRYFQDYLGDEYGVRWVPYYLVSQTPPSPQRGLGRLIADLYPETAQLDPSEHPFPTPYVRRRWTLQFEPSVYLNALLRDVRLASGPRSVVVREFTNLDELLMLDEPVIMNCTGLGAKPLFGDEELHPVKGQLTVLLPQPEVNYAVVGGGLYMLPRRDGIILGATREANDWTLEPSETEMERVMNGHAEFFDAMT</sequence>
<dbReference type="Gene3D" id="3.40.50.720">
    <property type="entry name" value="NAD(P)-binding Rossmann-like Domain"/>
    <property type="match status" value="2"/>
</dbReference>
<evidence type="ECO:0000256" key="4">
    <source>
        <dbReference type="ARBA" id="ARBA00022827"/>
    </source>
</evidence>
<protein>
    <recommendedName>
        <fullName evidence="6">FAD dependent oxidoreductase domain-containing protein</fullName>
    </recommendedName>
</protein>
<dbReference type="Gene3D" id="3.30.9.10">
    <property type="entry name" value="D-Amino Acid Oxidase, subunit A, domain 2"/>
    <property type="match status" value="1"/>
</dbReference>
<dbReference type="PANTHER" id="PTHR11530:SF11">
    <property type="entry name" value="D-ASPARTATE OXIDASE"/>
    <property type="match status" value="1"/>
</dbReference>
<dbReference type="GO" id="GO:0071949">
    <property type="term" value="F:FAD binding"/>
    <property type="evidence" value="ECO:0007669"/>
    <property type="project" value="InterPro"/>
</dbReference>
<dbReference type="AlphaFoldDB" id="A0A381RPS0"/>